<evidence type="ECO:0000256" key="4">
    <source>
        <dbReference type="ARBA" id="ARBA00011819"/>
    </source>
</evidence>
<evidence type="ECO:0000256" key="9">
    <source>
        <dbReference type="ARBA" id="ARBA00022824"/>
    </source>
</evidence>
<evidence type="ECO:0000256" key="15">
    <source>
        <dbReference type="SAM" id="SignalP"/>
    </source>
</evidence>
<keyword evidence="9" id="KW-0256">Endoplasmic reticulum</keyword>
<gene>
    <name evidence="16" type="ORF">AVEN_231835_1</name>
</gene>
<keyword evidence="12" id="KW-0472">Membrane</keyword>
<protein>
    <recommendedName>
        <fullName evidence="5">Translocon-associated protein subunit delta</fullName>
    </recommendedName>
    <alternativeName>
        <fullName evidence="14">Signal sequence receptor subunit delta</fullName>
    </alternativeName>
</protein>
<keyword evidence="6" id="KW-1017">Isopeptide bond</keyword>
<feature type="chain" id="PRO_5021399911" description="Translocon-associated protein subunit delta" evidence="15">
    <location>
        <begin position="20"/>
        <end position="170"/>
    </location>
</feature>
<dbReference type="Proteomes" id="UP000499080">
    <property type="component" value="Unassembled WGS sequence"/>
</dbReference>
<evidence type="ECO:0000256" key="14">
    <source>
        <dbReference type="ARBA" id="ARBA00031791"/>
    </source>
</evidence>
<proteinExistence type="inferred from homology"/>
<evidence type="ECO:0000256" key="5">
    <source>
        <dbReference type="ARBA" id="ARBA00014387"/>
    </source>
</evidence>
<dbReference type="OrthoDB" id="10055808at2759"/>
<comment type="similarity">
    <text evidence="3">Belongs to the TRAP-delta family.</text>
</comment>
<keyword evidence="13" id="KW-1015">Disulfide bond</keyword>
<dbReference type="GO" id="GO:0005789">
    <property type="term" value="C:endoplasmic reticulum membrane"/>
    <property type="evidence" value="ECO:0007669"/>
    <property type="project" value="UniProtKB-SubCell"/>
</dbReference>
<reference evidence="16 17" key="1">
    <citation type="journal article" date="2019" name="Sci. Rep.">
        <title>Orb-weaving spider Araneus ventricosus genome elucidates the spidroin gene catalogue.</title>
        <authorList>
            <person name="Kono N."/>
            <person name="Nakamura H."/>
            <person name="Ohtoshi R."/>
            <person name="Moran D.A.P."/>
            <person name="Shinohara A."/>
            <person name="Yoshida Y."/>
            <person name="Fujiwara M."/>
            <person name="Mori M."/>
            <person name="Tomita M."/>
            <person name="Arakawa K."/>
        </authorList>
    </citation>
    <scope>NUCLEOTIDE SEQUENCE [LARGE SCALE GENOMIC DNA]</scope>
</reference>
<evidence type="ECO:0000256" key="8">
    <source>
        <dbReference type="ARBA" id="ARBA00022729"/>
    </source>
</evidence>
<dbReference type="EMBL" id="BGPR01008308">
    <property type="protein sequence ID" value="GBN32901.1"/>
    <property type="molecule type" value="Genomic_DNA"/>
</dbReference>
<evidence type="ECO:0000256" key="12">
    <source>
        <dbReference type="ARBA" id="ARBA00023136"/>
    </source>
</evidence>
<accession>A0A4Y2N0H8</accession>
<dbReference type="PANTHER" id="PTHR12731">
    <property type="entry name" value="TRANSLOCON-ASSOCIATED PROTEIN, DELTA SUBUNIT"/>
    <property type="match status" value="1"/>
</dbReference>
<keyword evidence="11" id="KW-1133">Transmembrane helix</keyword>
<dbReference type="InterPro" id="IPR008855">
    <property type="entry name" value="TRAP-delta"/>
</dbReference>
<evidence type="ECO:0000256" key="3">
    <source>
        <dbReference type="ARBA" id="ARBA00009294"/>
    </source>
</evidence>
<dbReference type="PANTHER" id="PTHR12731:SF1">
    <property type="entry name" value="TRANSLOCON-ASSOCIATED PROTEIN SUBUNIT DELTA"/>
    <property type="match status" value="1"/>
</dbReference>
<evidence type="ECO:0000313" key="16">
    <source>
        <dbReference type="EMBL" id="GBN32901.1"/>
    </source>
</evidence>
<comment type="caution">
    <text evidence="16">The sequence shown here is derived from an EMBL/GenBank/DDBJ whole genome shotgun (WGS) entry which is preliminary data.</text>
</comment>
<keyword evidence="17" id="KW-1185">Reference proteome</keyword>
<dbReference type="AlphaFoldDB" id="A0A4Y2N0H8"/>
<evidence type="ECO:0000256" key="6">
    <source>
        <dbReference type="ARBA" id="ARBA00022499"/>
    </source>
</evidence>
<dbReference type="Pfam" id="PF05404">
    <property type="entry name" value="TRAP-delta"/>
    <property type="match status" value="1"/>
</dbReference>
<keyword evidence="10" id="KW-0832">Ubl conjugation</keyword>
<name>A0A4Y2N0H8_ARAVE</name>
<feature type="signal peptide" evidence="15">
    <location>
        <begin position="1"/>
        <end position="19"/>
    </location>
</feature>
<evidence type="ECO:0000256" key="1">
    <source>
        <dbReference type="ARBA" id="ARBA00002838"/>
    </source>
</evidence>
<evidence type="ECO:0000256" key="11">
    <source>
        <dbReference type="ARBA" id="ARBA00022989"/>
    </source>
</evidence>
<sequence length="170" mass="18798">MLYYSVAIFVISLVFPALGEVCKNPKVDTTSYTTVDGMVISDVAFVTEFSVSCDSGKKDYILFADKKGRQIPALRSADNTKYQISWTESADSLFSGEHGVNVYDEEGYAAVKKVRRFDMRRGPSDNAIKALFEKFERIGNVIDDSIGNVGWPRSAVTESNADAVQQVTLQ</sequence>
<organism evidence="16 17">
    <name type="scientific">Araneus ventricosus</name>
    <name type="common">Orbweaver spider</name>
    <name type="synonym">Epeira ventricosa</name>
    <dbReference type="NCBI Taxonomy" id="182803"/>
    <lineage>
        <taxon>Eukaryota</taxon>
        <taxon>Metazoa</taxon>
        <taxon>Ecdysozoa</taxon>
        <taxon>Arthropoda</taxon>
        <taxon>Chelicerata</taxon>
        <taxon>Arachnida</taxon>
        <taxon>Araneae</taxon>
        <taxon>Araneomorphae</taxon>
        <taxon>Entelegynae</taxon>
        <taxon>Araneoidea</taxon>
        <taxon>Araneidae</taxon>
        <taxon>Araneus</taxon>
    </lineage>
</organism>
<evidence type="ECO:0000313" key="17">
    <source>
        <dbReference type="Proteomes" id="UP000499080"/>
    </source>
</evidence>
<comment type="subunit">
    <text evidence="4">Heterotetramer of TRAP-alpha, TRAP-beta, TRAP-delta and TRAP-gamma.</text>
</comment>
<comment type="subcellular location">
    <subcellularLocation>
        <location evidence="2">Endoplasmic reticulum membrane</location>
        <topology evidence="2">Single-pass type I membrane protein</topology>
    </subcellularLocation>
</comment>
<evidence type="ECO:0000256" key="7">
    <source>
        <dbReference type="ARBA" id="ARBA00022692"/>
    </source>
</evidence>
<evidence type="ECO:0000256" key="2">
    <source>
        <dbReference type="ARBA" id="ARBA00004115"/>
    </source>
</evidence>
<keyword evidence="8 15" id="KW-0732">Signal</keyword>
<comment type="function">
    <text evidence="1">TRAP proteins are part of a complex whose function is to bind calcium to the ER membrane and thereby regulate the retention of ER resident proteins.</text>
</comment>
<keyword evidence="7" id="KW-0812">Transmembrane</keyword>
<evidence type="ECO:0000256" key="10">
    <source>
        <dbReference type="ARBA" id="ARBA00022843"/>
    </source>
</evidence>
<evidence type="ECO:0000256" key="13">
    <source>
        <dbReference type="ARBA" id="ARBA00023157"/>
    </source>
</evidence>